<name>A0A975GJJ1_9BACT</name>
<reference evidence="2" key="1">
    <citation type="journal article" date="2021" name="Microb. Physiol.">
        <title>Proteogenomic Insights into the Physiology of Marine, Sulfate-Reducing, Filamentous Desulfonema limicola and Desulfonema magnum.</title>
        <authorList>
            <person name="Schnaars V."/>
            <person name="Wohlbrand L."/>
            <person name="Scheve S."/>
            <person name="Hinrichs C."/>
            <person name="Reinhardt R."/>
            <person name="Rabus R."/>
        </authorList>
    </citation>
    <scope>NUCLEOTIDE SEQUENCE</scope>
    <source>
        <strain evidence="2">5ac10</strain>
    </source>
</reference>
<feature type="signal peptide" evidence="1">
    <location>
        <begin position="1"/>
        <end position="23"/>
    </location>
</feature>
<accession>A0A975GJJ1</accession>
<dbReference type="Proteomes" id="UP000663720">
    <property type="component" value="Chromosome"/>
</dbReference>
<organism evidence="2 3">
    <name type="scientific">Desulfonema limicola</name>
    <dbReference type="NCBI Taxonomy" id="45656"/>
    <lineage>
        <taxon>Bacteria</taxon>
        <taxon>Pseudomonadati</taxon>
        <taxon>Thermodesulfobacteriota</taxon>
        <taxon>Desulfobacteria</taxon>
        <taxon>Desulfobacterales</taxon>
        <taxon>Desulfococcaceae</taxon>
        <taxon>Desulfonema</taxon>
    </lineage>
</organism>
<sequence length="437" mass="47880">MKRFAMAALAALMVFALTVPAWALETQFGGYFRFRGWTAQNMTGEDLTEARDVTATDLRTRLYFTTVFHENLKFVTKFEMDTAFGSQADKGVGNWGDIGADGVNLEIKQSYVDFNLGPLNGKVGVQYAELARGFLFADDFAGIIATVNAGNFALPLIWIKAYEGGMGKDRDDFDVDYIGVNPIVNAGPVKINPFFLYAYTEQMSADTDADGIADYGWRKVASNEMNLWYAGLNIDAKFDAASIWLTGIYQGGDIDLGLVRDFKAWLAGAGFSVNLPFGDIHGQGFYATGQDPTSNDLETFWVPQGQSYYWAEIMGFGIIGDNYYLNVSNNACADQIGNVMAGNLGVTIKPTDKLKISLDAWYAALAEDIVLRNNAGQVIFEESYLGTEVDLRITIQLVQGLNLDLVGAYLFAGEATTMDSPNEADPYEVGTMLSLSF</sequence>
<dbReference type="RefSeq" id="WP_207688926.1">
    <property type="nucleotide sequence ID" value="NZ_CP061799.1"/>
</dbReference>
<feature type="chain" id="PRO_5037907316" description="Alginate export domain-containing protein" evidence="1">
    <location>
        <begin position="24"/>
        <end position="437"/>
    </location>
</feature>
<keyword evidence="3" id="KW-1185">Reference proteome</keyword>
<dbReference type="EMBL" id="CP061799">
    <property type="protein sequence ID" value="QTA83083.1"/>
    <property type="molecule type" value="Genomic_DNA"/>
</dbReference>
<evidence type="ECO:0000313" key="2">
    <source>
        <dbReference type="EMBL" id="QTA83083.1"/>
    </source>
</evidence>
<keyword evidence="1" id="KW-0732">Signal</keyword>
<evidence type="ECO:0008006" key="4">
    <source>
        <dbReference type="Google" id="ProtNLM"/>
    </source>
</evidence>
<evidence type="ECO:0000313" key="3">
    <source>
        <dbReference type="Proteomes" id="UP000663720"/>
    </source>
</evidence>
<gene>
    <name evidence="2" type="ORF">dnl_54760</name>
</gene>
<evidence type="ECO:0000256" key="1">
    <source>
        <dbReference type="SAM" id="SignalP"/>
    </source>
</evidence>
<proteinExistence type="predicted"/>
<dbReference type="KEGG" id="dli:dnl_54760"/>
<protein>
    <recommendedName>
        <fullName evidence="4">Alginate export domain-containing protein</fullName>
    </recommendedName>
</protein>
<dbReference type="AlphaFoldDB" id="A0A975GJJ1"/>